<evidence type="ECO:0000256" key="3">
    <source>
        <dbReference type="ARBA" id="ARBA00011738"/>
    </source>
</evidence>
<feature type="transmembrane region" description="Helical" evidence="17">
    <location>
        <begin position="114"/>
        <end position="133"/>
    </location>
</feature>
<reference evidence="19 20" key="1">
    <citation type="journal article" date="2010" name="Nature">
        <title>The Ectocarpus genome and the independent evolution of multicellularity in brown algae.</title>
        <authorList>
            <person name="Cock J.M."/>
            <person name="Sterck L."/>
            <person name="Rouze P."/>
            <person name="Scornet D."/>
            <person name="Allen A.E."/>
            <person name="Amoutzias G."/>
            <person name="Anthouard V."/>
            <person name="Artiguenave F."/>
            <person name="Aury J.M."/>
            <person name="Badger J.H."/>
            <person name="Beszteri B."/>
            <person name="Billiau K."/>
            <person name="Bonnet E."/>
            <person name="Bothwell J.H."/>
            <person name="Bowler C."/>
            <person name="Boyen C."/>
            <person name="Brownlee C."/>
            <person name="Carrano C.J."/>
            <person name="Charrier B."/>
            <person name="Cho G.Y."/>
            <person name="Coelho S.M."/>
            <person name="Collen J."/>
            <person name="Corre E."/>
            <person name="Da Silva C."/>
            <person name="Delage L."/>
            <person name="Delaroque N."/>
            <person name="Dittami S.M."/>
            <person name="Doulbeau S."/>
            <person name="Elias M."/>
            <person name="Farnham G."/>
            <person name="Gachon C.M."/>
            <person name="Gschloessl B."/>
            <person name="Heesch S."/>
            <person name="Jabbari K."/>
            <person name="Jubin C."/>
            <person name="Kawai H."/>
            <person name="Kimura K."/>
            <person name="Kloareg B."/>
            <person name="Kupper F.C."/>
            <person name="Lang D."/>
            <person name="Le Bail A."/>
            <person name="Leblanc C."/>
            <person name="Lerouge P."/>
            <person name="Lohr M."/>
            <person name="Lopez P.J."/>
            <person name="Martens C."/>
            <person name="Maumus F."/>
            <person name="Michel G."/>
            <person name="Miranda-Saavedra D."/>
            <person name="Morales J."/>
            <person name="Moreau H."/>
            <person name="Motomura T."/>
            <person name="Nagasato C."/>
            <person name="Napoli C.A."/>
            <person name="Nelson D.R."/>
            <person name="Nyvall-Collen P."/>
            <person name="Peters A.F."/>
            <person name="Pommier C."/>
            <person name="Potin P."/>
            <person name="Poulain J."/>
            <person name="Quesneville H."/>
            <person name="Read B."/>
            <person name="Rensing S.A."/>
            <person name="Ritter A."/>
            <person name="Rousvoal S."/>
            <person name="Samanta M."/>
            <person name="Samson G."/>
            <person name="Schroeder D.C."/>
            <person name="Segurens B."/>
            <person name="Strittmatter M."/>
            <person name="Tonon T."/>
            <person name="Tregear J.W."/>
            <person name="Valentin K."/>
            <person name="von Dassow P."/>
            <person name="Yamagishi T."/>
            <person name="Van de Peer Y."/>
            <person name="Wincker P."/>
        </authorList>
    </citation>
    <scope>NUCLEOTIDE SEQUENCE [LARGE SCALE GENOMIC DNA]</scope>
    <source>
        <strain evidence="20">Ec32 / CCAP1310/4</strain>
    </source>
</reference>
<protein>
    <recommendedName>
        <fullName evidence="14">Hexose transporter 1</fullName>
    </recommendedName>
</protein>
<gene>
    <name evidence="19" type="ORF">Esi_0038_0093</name>
</gene>
<evidence type="ECO:0000256" key="9">
    <source>
        <dbReference type="ARBA" id="ARBA00044648"/>
    </source>
</evidence>
<dbReference type="PROSITE" id="PS50850">
    <property type="entry name" value="MFS"/>
    <property type="match status" value="1"/>
</dbReference>
<evidence type="ECO:0000256" key="6">
    <source>
        <dbReference type="ARBA" id="ARBA00022989"/>
    </source>
</evidence>
<feature type="transmembrane region" description="Helical" evidence="17">
    <location>
        <begin position="290"/>
        <end position="314"/>
    </location>
</feature>
<proteinExistence type="inferred from homology"/>
<comment type="subcellular location">
    <subcellularLocation>
        <location evidence="1">Membrane</location>
        <topology evidence="1">Multi-pass membrane protein</topology>
    </subcellularLocation>
</comment>
<evidence type="ECO:0000256" key="15">
    <source>
        <dbReference type="RuleBase" id="RU003346"/>
    </source>
</evidence>
<evidence type="ECO:0000256" key="16">
    <source>
        <dbReference type="SAM" id="MobiDB-lite"/>
    </source>
</evidence>
<comment type="catalytic activity">
    <reaction evidence="10">
        <text>D-xylose(out) = D-xylose(in)</text>
        <dbReference type="Rhea" id="RHEA:78427"/>
        <dbReference type="ChEBI" id="CHEBI:53455"/>
    </reaction>
    <physiologicalReaction direction="left-to-right" evidence="10">
        <dbReference type="Rhea" id="RHEA:78428"/>
    </physiologicalReaction>
</comment>
<feature type="transmembrane region" description="Helical" evidence="17">
    <location>
        <begin position="356"/>
        <end position="379"/>
    </location>
</feature>
<evidence type="ECO:0000259" key="18">
    <source>
        <dbReference type="PROSITE" id="PS50850"/>
    </source>
</evidence>
<feature type="transmembrane region" description="Helical" evidence="17">
    <location>
        <begin position="440"/>
        <end position="461"/>
    </location>
</feature>
<dbReference type="OMA" id="PRWLYKM"/>
<dbReference type="PROSITE" id="PS00217">
    <property type="entry name" value="SUGAR_TRANSPORT_2"/>
    <property type="match status" value="1"/>
</dbReference>
<dbReference type="NCBIfam" id="TIGR00879">
    <property type="entry name" value="SP"/>
    <property type="match status" value="1"/>
</dbReference>
<comment type="catalytic activity">
    <reaction evidence="13">
        <text>D-fructose(out) = D-fructose(in)</text>
        <dbReference type="Rhea" id="RHEA:60372"/>
        <dbReference type="ChEBI" id="CHEBI:37721"/>
    </reaction>
    <physiologicalReaction direction="left-to-right" evidence="13">
        <dbReference type="Rhea" id="RHEA:60373"/>
    </physiologicalReaction>
</comment>
<evidence type="ECO:0000256" key="10">
    <source>
        <dbReference type="ARBA" id="ARBA00044656"/>
    </source>
</evidence>
<dbReference type="FunFam" id="1.20.1250.20:FF:000073">
    <property type="entry name" value="MFS myo-inositol transporter, putative"/>
    <property type="match status" value="1"/>
</dbReference>
<feature type="compositionally biased region" description="Low complexity" evidence="16">
    <location>
        <begin position="519"/>
        <end position="528"/>
    </location>
</feature>
<feature type="transmembrane region" description="Helical" evidence="17">
    <location>
        <begin position="467"/>
        <end position="483"/>
    </location>
</feature>
<dbReference type="EMBL" id="FN648575">
    <property type="protein sequence ID" value="CBN77210.1"/>
    <property type="molecule type" value="Genomic_DNA"/>
</dbReference>
<keyword evidence="20" id="KW-1185">Reference proteome</keyword>
<dbReference type="InterPro" id="IPR050814">
    <property type="entry name" value="Myo-inositol_Transporter"/>
</dbReference>
<dbReference type="Pfam" id="PF00083">
    <property type="entry name" value="Sugar_tr"/>
    <property type="match status" value="1"/>
</dbReference>
<keyword evidence="7 17" id="KW-0472">Membrane</keyword>
<evidence type="ECO:0000256" key="5">
    <source>
        <dbReference type="ARBA" id="ARBA00022692"/>
    </source>
</evidence>
<dbReference type="STRING" id="2880.D8LLZ6"/>
<dbReference type="GO" id="GO:0016324">
    <property type="term" value="C:apical plasma membrane"/>
    <property type="evidence" value="ECO:0007669"/>
    <property type="project" value="TreeGrafter"/>
</dbReference>
<evidence type="ECO:0000256" key="8">
    <source>
        <dbReference type="ARBA" id="ARBA00044637"/>
    </source>
</evidence>
<accession>D8LLZ6</accession>
<dbReference type="PRINTS" id="PR00171">
    <property type="entry name" value="SUGRTRNSPORT"/>
</dbReference>
<evidence type="ECO:0000256" key="14">
    <source>
        <dbReference type="ARBA" id="ARBA00044780"/>
    </source>
</evidence>
<dbReference type="OrthoDB" id="6339427at2759"/>
<sequence>MPETESHYQRAGYTQPMEDGGGDDDNSRETNQHQRRPDDHLSWFVLMLTVTSALGGFLFGYDTGVVSGAMLLIKQDFSLSDWQEEVIVSVTIVAAVTAAVAGGPAMERWGRRPVILLAAVVFTVGAVMLAAATSYSTLVGGRLVVGVGIGLASLTTPVYIAEASPSRIRGKLVTLNTLFITVGQVVAGIVDGLFSDTDGGWRYMLGLSGVPSFLMTMGFLSGALPESPRWLVSAGRRREAMEVLQKIRGTGDVHAELEEMVDSATDKHSGGLKASVTVRGLLEDPRIRRALILGCGLQLLQQLCGINTVMYYSASIFSMAGFSDDASIWLAAVTAAAQSVGVCIGIYFIEKCGRRTLALTSLGMVSTALVLLGLGFHLYDDAVAVDESALAKRYAYMVVGTMMAYLFTFGVGMSSLPWTVNAEIYPNHARSLGTSASTTVNWLGNVVVSATFLTLASDAALGKDGAFWLYASIAVAGWVWLFCSMPETKGLPLEEIELLFAREGDPWRPGDQGGGGGSPTTSAGVALSRGGGGGFVLLDGDGGGSPPRRGPQADGRGWIDPNVGGGERVGSTSNLT</sequence>
<dbReference type="EMBL" id="FN649742">
    <property type="protein sequence ID" value="CBN77210.1"/>
    <property type="molecule type" value="Genomic_DNA"/>
</dbReference>
<evidence type="ECO:0000256" key="7">
    <source>
        <dbReference type="ARBA" id="ARBA00023136"/>
    </source>
</evidence>
<feature type="transmembrane region" description="Helical" evidence="17">
    <location>
        <begin position="139"/>
        <end position="160"/>
    </location>
</feature>
<comment type="catalytic activity">
    <reaction evidence="8">
        <text>D-galactose(in) = D-galactose(out)</text>
        <dbReference type="Rhea" id="RHEA:34915"/>
        <dbReference type="ChEBI" id="CHEBI:4139"/>
    </reaction>
    <physiologicalReaction direction="right-to-left" evidence="8">
        <dbReference type="Rhea" id="RHEA:34917"/>
    </physiologicalReaction>
</comment>
<name>D8LLZ6_ECTSI</name>
<feature type="compositionally biased region" description="Gly residues" evidence="16">
    <location>
        <begin position="529"/>
        <end position="545"/>
    </location>
</feature>
<comment type="catalytic activity">
    <reaction evidence="11">
        <text>D-mannose(out) = D-mannose(in)</text>
        <dbReference type="Rhea" id="RHEA:78391"/>
        <dbReference type="ChEBI" id="CHEBI:4208"/>
    </reaction>
    <physiologicalReaction direction="left-to-right" evidence="11">
        <dbReference type="Rhea" id="RHEA:78392"/>
    </physiologicalReaction>
</comment>
<feature type="transmembrane region" description="Helical" evidence="17">
    <location>
        <begin position="200"/>
        <end position="220"/>
    </location>
</feature>
<evidence type="ECO:0000256" key="4">
    <source>
        <dbReference type="ARBA" id="ARBA00022448"/>
    </source>
</evidence>
<evidence type="ECO:0000313" key="19">
    <source>
        <dbReference type="EMBL" id="CBN77210.1"/>
    </source>
</evidence>
<dbReference type="PANTHER" id="PTHR48020:SF12">
    <property type="entry name" value="PROTON MYO-INOSITOL COTRANSPORTER"/>
    <property type="match status" value="1"/>
</dbReference>
<comment type="catalytic activity">
    <reaction evidence="12">
        <text>D-glucosamine(out) = D-glucosamine(in)</text>
        <dbReference type="Rhea" id="RHEA:78423"/>
        <dbReference type="ChEBI" id="CHEBI:58723"/>
    </reaction>
    <physiologicalReaction direction="left-to-right" evidence="12">
        <dbReference type="Rhea" id="RHEA:78424"/>
    </physiologicalReaction>
</comment>
<evidence type="ECO:0000313" key="20">
    <source>
        <dbReference type="Proteomes" id="UP000002630"/>
    </source>
</evidence>
<evidence type="ECO:0000256" key="1">
    <source>
        <dbReference type="ARBA" id="ARBA00004141"/>
    </source>
</evidence>
<feature type="region of interest" description="Disordered" evidence="16">
    <location>
        <begin position="1"/>
        <end position="36"/>
    </location>
</feature>
<dbReference type="InterPro" id="IPR005828">
    <property type="entry name" value="MFS_sugar_transport-like"/>
</dbReference>
<keyword evidence="4 15" id="KW-0813">Transport</keyword>
<dbReference type="InParanoid" id="D8LLZ6"/>
<feature type="transmembrane region" description="Helical" evidence="17">
    <location>
        <begin position="394"/>
        <end position="419"/>
    </location>
</feature>
<feature type="transmembrane region" description="Helical" evidence="17">
    <location>
        <begin position="41"/>
        <end position="61"/>
    </location>
</feature>
<dbReference type="InterPro" id="IPR005829">
    <property type="entry name" value="Sugar_transporter_CS"/>
</dbReference>
<feature type="transmembrane region" description="Helical" evidence="17">
    <location>
        <begin position="326"/>
        <end position="349"/>
    </location>
</feature>
<dbReference type="AlphaFoldDB" id="D8LLZ6"/>
<evidence type="ECO:0000256" key="11">
    <source>
        <dbReference type="ARBA" id="ARBA00044662"/>
    </source>
</evidence>
<evidence type="ECO:0000256" key="13">
    <source>
        <dbReference type="ARBA" id="ARBA00044710"/>
    </source>
</evidence>
<feature type="domain" description="Major facilitator superfamily (MFS) profile" evidence="18">
    <location>
        <begin position="48"/>
        <end position="489"/>
    </location>
</feature>
<evidence type="ECO:0000256" key="2">
    <source>
        <dbReference type="ARBA" id="ARBA00010992"/>
    </source>
</evidence>
<dbReference type="PANTHER" id="PTHR48020">
    <property type="entry name" value="PROTON MYO-INOSITOL COTRANSPORTER"/>
    <property type="match status" value="1"/>
</dbReference>
<comment type="catalytic activity">
    <reaction evidence="9">
        <text>D-glucose(out) = D-glucose(in)</text>
        <dbReference type="Rhea" id="RHEA:60376"/>
        <dbReference type="ChEBI" id="CHEBI:4167"/>
    </reaction>
    <physiologicalReaction direction="left-to-right" evidence="9">
        <dbReference type="Rhea" id="RHEA:60377"/>
    </physiologicalReaction>
</comment>
<feature type="transmembrane region" description="Helical" evidence="17">
    <location>
        <begin position="172"/>
        <end position="194"/>
    </location>
</feature>
<dbReference type="Gene3D" id="1.20.1250.20">
    <property type="entry name" value="MFS general substrate transporter like domains"/>
    <property type="match status" value="1"/>
</dbReference>
<dbReference type="PROSITE" id="PS00216">
    <property type="entry name" value="SUGAR_TRANSPORT_1"/>
    <property type="match status" value="1"/>
</dbReference>
<dbReference type="SUPFAM" id="SSF103473">
    <property type="entry name" value="MFS general substrate transporter"/>
    <property type="match status" value="1"/>
</dbReference>
<comment type="similarity">
    <text evidence="2 15">Belongs to the major facilitator superfamily. Sugar transporter (TC 2.A.1.1) family.</text>
</comment>
<dbReference type="Proteomes" id="UP000002630">
    <property type="component" value="Linkage Group LG17"/>
</dbReference>
<dbReference type="eggNOG" id="KOG0254">
    <property type="taxonomic scope" value="Eukaryota"/>
</dbReference>
<dbReference type="GO" id="GO:0005366">
    <property type="term" value="F:myo-inositol:proton symporter activity"/>
    <property type="evidence" value="ECO:0007669"/>
    <property type="project" value="TreeGrafter"/>
</dbReference>
<feature type="region of interest" description="Disordered" evidence="16">
    <location>
        <begin position="504"/>
        <end position="576"/>
    </location>
</feature>
<dbReference type="InterPro" id="IPR020846">
    <property type="entry name" value="MFS_dom"/>
</dbReference>
<keyword evidence="5 17" id="KW-0812">Transmembrane</keyword>
<feature type="transmembrane region" description="Helical" evidence="17">
    <location>
        <begin position="86"/>
        <end position="102"/>
    </location>
</feature>
<dbReference type="InterPro" id="IPR003663">
    <property type="entry name" value="Sugar/inositol_transpt"/>
</dbReference>
<dbReference type="InterPro" id="IPR036259">
    <property type="entry name" value="MFS_trans_sf"/>
</dbReference>
<feature type="compositionally biased region" description="Basic and acidic residues" evidence="16">
    <location>
        <begin position="25"/>
        <end position="36"/>
    </location>
</feature>
<evidence type="ECO:0000256" key="12">
    <source>
        <dbReference type="ARBA" id="ARBA00044668"/>
    </source>
</evidence>
<organism evidence="19 20">
    <name type="scientific">Ectocarpus siliculosus</name>
    <name type="common">Brown alga</name>
    <name type="synonym">Conferva siliculosa</name>
    <dbReference type="NCBI Taxonomy" id="2880"/>
    <lineage>
        <taxon>Eukaryota</taxon>
        <taxon>Sar</taxon>
        <taxon>Stramenopiles</taxon>
        <taxon>Ochrophyta</taxon>
        <taxon>PX clade</taxon>
        <taxon>Phaeophyceae</taxon>
        <taxon>Ectocarpales</taxon>
        <taxon>Ectocarpaceae</taxon>
        <taxon>Ectocarpus</taxon>
    </lineage>
</organism>
<comment type="subunit">
    <text evidence="3">Homodimer.</text>
</comment>
<keyword evidence="6 17" id="KW-1133">Transmembrane helix</keyword>
<evidence type="ECO:0000256" key="17">
    <source>
        <dbReference type="SAM" id="Phobius"/>
    </source>
</evidence>